<name>A0ABR1G239_AURAN</name>
<dbReference type="Gene3D" id="1.10.220.150">
    <property type="entry name" value="Arf GTPase activating protein"/>
    <property type="match status" value="1"/>
</dbReference>
<dbReference type="Proteomes" id="UP001363151">
    <property type="component" value="Unassembled WGS sequence"/>
</dbReference>
<dbReference type="SUPFAM" id="SSF57863">
    <property type="entry name" value="ArfGap/RecO-like zinc finger"/>
    <property type="match status" value="1"/>
</dbReference>
<evidence type="ECO:0000313" key="4">
    <source>
        <dbReference type="EMBL" id="KAK7242604.1"/>
    </source>
</evidence>
<evidence type="ECO:0000313" key="5">
    <source>
        <dbReference type="Proteomes" id="UP001363151"/>
    </source>
</evidence>
<evidence type="ECO:0000256" key="1">
    <source>
        <dbReference type="PROSITE-ProRule" id="PRU00288"/>
    </source>
</evidence>
<feature type="region of interest" description="Disordered" evidence="2">
    <location>
        <begin position="153"/>
        <end position="180"/>
    </location>
</feature>
<comment type="caution">
    <text evidence="4">The sequence shown here is derived from an EMBL/GenBank/DDBJ whole genome shotgun (WGS) entry which is preliminary data.</text>
</comment>
<gene>
    <name evidence="4" type="ORF">SO694_00016044</name>
</gene>
<feature type="region of interest" description="Disordered" evidence="2">
    <location>
        <begin position="108"/>
        <end position="128"/>
    </location>
</feature>
<proteinExistence type="predicted"/>
<dbReference type="EMBL" id="JBBJCI010000141">
    <property type="protein sequence ID" value="KAK7242604.1"/>
    <property type="molecule type" value="Genomic_DNA"/>
</dbReference>
<dbReference type="InterPro" id="IPR001164">
    <property type="entry name" value="ArfGAP_dom"/>
</dbReference>
<dbReference type="PRINTS" id="PR00405">
    <property type="entry name" value="REVINTRACTNG"/>
</dbReference>
<dbReference type="PANTHER" id="PTHR45705:SF1">
    <property type="entry name" value="FI20236P1"/>
    <property type="match status" value="1"/>
</dbReference>
<dbReference type="PROSITE" id="PS50115">
    <property type="entry name" value="ARFGAP"/>
    <property type="match status" value="1"/>
</dbReference>
<keyword evidence="5" id="KW-1185">Reference proteome</keyword>
<dbReference type="InterPro" id="IPR037278">
    <property type="entry name" value="ARFGAP/RecO"/>
</dbReference>
<organism evidence="4 5">
    <name type="scientific">Aureococcus anophagefferens</name>
    <name type="common">Harmful bloom alga</name>
    <dbReference type="NCBI Taxonomy" id="44056"/>
    <lineage>
        <taxon>Eukaryota</taxon>
        <taxon>Sar</taxon>
        <taxon>Stramenopiles</taxon>
        <taxon>Ochrophyta</taxon>
        <taxon>Pelagophyceae</taxon>
        <taxon>Pelagomonadales</taxon>
        <taxon>Pelagomonadaceae</taxon>
        <taxon>Aureococcus</taxon>
    </lineage>
</organism>
<dbReference type="Pfam" id="PF01412">
    <property type="entry name" value="ArfGap"/>
    <property type="match status" value="1"/>
</dbReference>
<sequence>MDQQNPAEEEAATPRKSSLADLLFGAEVDEPARTPPPLPPRPPPPSAAFTEAGESDDEADAPEELRAAPIDERDARAAAPPRAEAVLDELLGDAAGVAAVVAYRARKAARRRRPAADADSESDGDAPAAKRVTFAELREAHAAGFERSFSGFRTVGDSSDDESDGSDASDDDDDRGGARAPRDVLGELLARTENQACADCGADEPTWASTTLGCFVCTACSGVHRSLGAHLSLVLSCRLDDAQCAAASRLHFRKTHRSVLRWTPARLRRVAARGNGAVNEKFEFHVPAAWPKPHAAEGRDYRERYVREKYERRGFLRRRRKPAALRAAPGGALAAGAGGVEFVGFVACKLSAARDLLDVGKTALSPATKLTAVLRLGDQTVRSVANFRGERGASPICWDAAQDLMLCWDGAAALHVDVFLDLEHVGGADVPLGHLRGGGPPPAMSTADGGVWVHLSDRDRNLNVRQSAGAAAGLKKSLRRALRGSVNLGIVKNSARRARGEVKLGLAFTPLDH</sequence>
<dbReference type="PANTHER" id="PTHR45705">
    <property type="entry name" value="FI20236P1"/>
    <property type="match status" value="1"/>
</dbReference>
<protein>
    <recommendedName>
        <fullName evidence="3">Arf-GAP domain-containing protein</fullName>
    </recommendedName>
</protein>
<keyword evidence="1" id="KW-0862">Zinc</keyword>
<dbReference type="SMART" id="SM00105">
    <property type="entry name" value="ArfGap"/>
    <property type="match status" value="1"/>
</dbReference>
<dbReference type="CDD" id="cd08204">
    <property type="entry name" value="ArfGap"/>
    <property type="match status" value="1"/>
</dbReference>
<dbReference type="InterPro" id="IPR038508">
    <property type="entry name" value="ArfGAP_dom_sf"/>
</dbReference>
<feature type="region of interest" description="Disordered" evidence="2">
    <location>
        <begin position="1"/>
        <end position="81"/>
    </location>
</feature>
<feature type="compositionally biased region" description="Pro residues" evidence="2">
    <location>
        <begin position="33"/>
        <end position="46"/>
    </location>
</feature>
<accession>A0ABR1G239</accession>
<reference evidence="4 5" key="1">
    <citation type="submission" date="2024-03" db="EMBL/GenBank/DDBJ databases">
        <title>Aureococcus anophagefferens CCMP1851 and Kratosvirus quantuckense: Draft genome of a second virus-susceptible host strain in the model system.</title>
        <authorList>
            <person name="Chase E."/>
            <person name="Truchon A.R."/>
            <person name="Schepens W."/>
            <person name="Wilhelm S.W."/>
        </authorList>
    </citation>
    <scope>NUCLEOTIDE SEQUENCE [LARGE SCALE GENOMIC DNA]</scope>
    <source>
        <strain evidence="4 5">CCMP1851</strain>
    </source>
</reference>
<keyword evidence="1" id="KW-0479">Metal-binding</keyword>
<feature type="domain" description="Arf-GAP" evidence="3">
    <location>
        <begin position="182"/>
        <end position="323"/>
    </location>
</feature>
<evidence type="ECO:0000259" key="3">
    <source>
        <dbReference type="PROSITE" id="PS50115"/>
    </source>
</evidence>
<feature type="compositionally biased region" description="Acidic residues" evidence="2">
    <location>
        <begin position="158"/>
        <end position="174"/>
    </location>
</feature>
<keyword evidence="1" id="KW-0863">Zinc-finger</keyword>
<feature type="compositionally biased region" description="Acidic residues" evidence="2">
    <location>
        <begin position="53"/>
        <end position="62"/>
    </location>
</feature>
<evidence type="ECO:0000256" key="2">
    <source>
        <dbReference type="SAM" id="MobiDB-lite"/>
    </source>
</evidence>
<dbReference type="InterPro" id="IPR051718">
    <property type="entry name" value="ARF_GTPase-activating"/>
</dbReference>
<feature type="compositionally biased region" description="Basic and acidic residues" evidence="2">
    <location>
        <begin position="63"/>
        <end position="76"/>
    </location>
</feature>